<comment type="caution">
    <text evidence="1">The sequence shown here is derived from an EMBL/GenBank/DDBJ whole genome shotgun (WGS) entry which is preliminary data.</text>
</comment>
<name>A0ABR7NT13_9FIRM</name>
<reference evidence="1 2" key="1">
    <citation type="submission" date="2020-08" db="EMBL/GenBank/DDBJ databases">
        <title>Genome public.</title>
        <authorList>
            <person name="Liu C."/>
            <person name="Sun Q."/>
        </authorList>
    </citation>
    <scope>NUCLEOTIDE SEQUENCE [LARGE SCALE GENOMIC DNA]</scope>
    <source>
        <strain evidence="1 2">BX10</strain>
    </source>
</reference>
<accession>A0ABR7NT13</accession>
<dbReference type="RefSeq" id="WP_262427560.1">
    <property type="nucleotide sequence ID" value="NZ_JACRTJ010000018.1"/>
</dbReference>
<gene>
    <name evidence="1" type="ORF">H8708_08470</name>
</gene>
<dbReference type="EMBL" id="JACRTJ010000018">
    <property type="protein sequence ID" value="MBC8599258.1"/>
    <property type="molecule type" value="Genomic_DNA"/>
</dbReference>
<protein>
    <submittedName>
        <fullName evidence="1">Uncharacterized protein</fullName>
    </submittedName>
</protein>
<dbReference type="Proteomes" id="UP000647491">
    <property type="component" value="Unassembled WGS sequence"/>
</dbReference>
<evidence type="ECO:0000313" key="2">
    <source>
        <dbReference type="Proteomes" id="UP000647491"/>
    </source>
</evidence>
<evidence type="ECO:0000313" key="1">
    <source>
        <dbReference type="EMBL" id="MBC8599258.1"/>
    </source>
</evidence>
<keyword evidence="2" id="KW-1185">Reference proteome</keyword>
<sequence length="79" mass="8326">MNEASIYGIRVATKNLDVLGQVYLSCAGIKEDIGHGIGRMEAITSGAVPAVIDHGKVLDYQKDRKGCGWGGAVIGENTH</sequence>
<proteinExistence type="predicted"/>
<organism evidence="1 2">
    <name type="scientific">Enterocloster hominis</name>
    <name type="common">ex Liu et al. 2021</name>
    <dbReference type="NCBI Taxonomy" id="2763663"/>
    <lineage>
        <taxon>Bacteria</taxon>
        <taxon>Bacillati</taxon>
        <taxon>Bacillota</taxon>
        <taxon>Clostridia</taxon>
        <taxon>Lachnospirales</taxon>
        <taxon>Lachnospiraceae</taxon>
        <taxon>Enterocloster</taxon>
    </lineage>
</organism>